<dbReference type="Proteomes" id="UP000682733">
    <property type="component" value="Unassembled WGS sequence"/>
</dbReference>
<dbReference type="AlphaFoldDB" id="A0A8S2EVD8"/>
<reference evidence="2" key="1">
    <citation type="submission" date="2021-02" db="EMBL/GenBank/DDBJ databases">
        <authorList>
            <person name="Nowell W R."/>
        </authorList>
    </citation>
    <scope>NUCLEOTIDE SEQUENCE</scope>
</reference>
<name>A0A8S2EVD8_9BILA</name>
<evidence type="ECO:0000313" key="2">
    <source>
        <dbReference type="EMBL" id="CAF1267633.1"/>
    </source>
</evidence>
<gene>
    <name evidence="2" type="ORF">OVA965_LOCUS27030</name>
    <name evidence="3" type="ORF">TMI583_LOCUS27773</name>
</gene>
<proteinExistence type="predicted"/>
<evidence type="ECO:0000313" key="4">
    <source>
        <dbReference type="Proteomes" id="UP000677228"/>
    </source>
</evidence>
<feature type="compositionally biased region" description="Acidic residues" evidence="1">
    <location>
        <begin position="163"/>
        <end position="177"/>
    </location>
</feature>
<dbReference type="EMBL" id="CAJOBA010039183">
    <property type="protein sequence ID" value="CAF4073499.1"/>
    <property type="molecule type" value="Genomic_DNA"/>
</dbReference>
<feature type="non-terminal residue" evidence="2">
    <location>
        <position position="177"/>
    </location>
</feature>
<sequence length="177" mass="19514">TASVLTPVPLLKTSGLRGGKILGCHIRTLDNMILTAVNGIGQQSNGICAQLKPIKKTLKIANNNTALNTQTINISPLRSPSSSTPKSIARKTPNKNSKIFISKAFLLAYDLDAPTMAAAAKILEEAKKQLIKDIRYEKCMKHVSKEDSREQQQSGENEKEEDKKDEEEEVEDDDDNH</sequence>
<comment type="caution">
    <text evidence="2">The sequence shown here is derived from an EMBL/GenBank/DDBJ whole genome shotgun (WGS) entry which is preliminary data.</text>
</comment>
<accession>A0A8S2EVD8</accession>
<feature type="region of interest" description="Disordered" evidence="1">
    <location>
        <begin position="142"/>
        <end position="177"/>
    </location>
</feature>
<protein>
    <submittedName>
        <fullName evidence="2">Uncharacterized protein</fullName>
    </submittedName>
</protein>
<organism evidence="2 4">
    <name type="scientific">Didymodactylos carnosus</name>
    <dbReference type="NCBI Taxonomy" id="1234261"/>
    <lineage>
        <taxon>Eukaryota</taxon>
        <taxon>Metazoa</taxon>
        <taxon>Spiralia</taxon>
        <taxon>Gnathifera</taxon>
        <taxon>Rotifera</taxon>
        <taxon>Eurotatoria</taxon>
        <taxon>Bdelloidea</taxon>
        <taxon>Philodinida</taxon>
        <taxon>Philodinidae</taxon>
        <taxon>Didymodactylos</taxon>
    </lineage>
</organism>
<evidence type="ECO:0000256" key="1">
    <source>
        <dbReference type="SAM" id="MobiDB-lite"/>
    </source>
</evidence>
<evidence type="ECO:0000313" key="3">
    <source>
        <dbReference type="EMBL" id="CAF4073499.1"/>
    </source>
</evidence>
<feature type="compositionally biased region" description="Basic and acidic residues" evidence="1">
    <location>
        <begin position="142"/>
        <end position="162"/>
    </location>
</feature>
<dbReference type="Proteomes" id="UP000677228">
    <property type="component" value="Unassembled WGS sequence"/>
</dbReference>
<dbReference type="EMBL" id="CAJNOK010017623">
    <property type="protein sequence ID" value="CAF1267633.1"/>
    <property type="molecule type" value="Genomic_DNA"/>
</dbReference>